<dbReference type="InterPro" id="IPR036291">
    <property type="entry name" value="NAD(P)-bd_dom_sf"/>
</dbReference>
<dbReference type="SUPFAM" id="SSF51735">
    <property type="entry name" value="NAD(P)-binding Rossmann-fold domains"/>
    <property type="match status" value="1"/>
</dbReference>
<reference evidence="15" key="2">
    <citation type="submission" date="2023-11" db="EMBL/GenBank/DDBJ databases">
        <title>MicrobeMod: A computational toolkit for identifying prokaryotic methylation and restriction-modification with nanopore sequencing.</title>
        <authorList>
            <person name="Crits-Christoph A."/>
            <person name="Kang S.C."/>
            <person name="Lee H."/>
            <person name="Ostrov N."/>
        </authorList>
    </citation>
    <scope>NUCLEOTIDE SEQUENCE</scope>
    <source>
        <strain evidence="15">ATCC 51242</strain>
    </source>
</reference>
<dbReference type="KEGG" id="rrd:RradSPS_3060"/>
<evidence type="ECO:0000313" key="16">
    <source>
        <dbReference type="Proteomes" id="UP000025229"/>
    </source>
</evidence>
<dbReference type="EMBL" id="JAWXXX010000003">
    <property type="protein sequence ID" value="MDX5895480.1"/>
    <property type="molecule type" value="Genomic_DNA"/>
</dbReference>
<evidence type="ECO:0000256" key="10">
    <source>
        <dbReference type="ARBA" id="ARBA00049243"/>
    </source>
</evidence>
<dbReference type="InterPro" id="IPR013154">
    <property type="entry name" value="ADH-like_N"/>
</dbReference>
<dbReference type="PANTHER" id="PTHR42940:SF8">
    <property type="entry name" value="VACUOLAR PROTEIN SORTING-ASSOCIATED PROTEIN 11"/>
    <property type="match status" value="1"/>
</dbReference>
<keyword evidence="5 11" id="KW-0479">Metal-binding</keyword>
<dbReference type="eggNOG" id="COG1064">
    <property type="taxonomic scope" value="Bacteria"/>
</dbReference>
<evidence type="ECO:0000256" key="6">
    <source>
        <dbReference type="ARBA" id="ARBA00022833"/>
    </source>
</evidence>
<dbReference type="SUPFAM" id="SSF50129">
    <property type="entry name" value="GroES-like"/>
    <property type="match status" value="1"/>
</dbReference>
<dbReference type="EMBL" id="CP007516">
    <property type="protein sequence ID" value="AHY48343.1"/>
    <property type="molecule type" value="Genomic_DNA"/>
</dbReference>
<dbReference type="InterPro" id="IPR002328">
    <property type="entry name" value="ADH_Zn_CS"/>
</dbReference>
<dbReference type="Gene3D" id="3.90.180.10">
    <property type="entry name" value="Medium-chain alcohol dehydrogenases, catalytic domain"/>
    <property type="match status" value="1"/>
</dbReference>
<dbReference type="FunFam" id="3.40.50.720:FF:000039">
    <property type="entry name" value="Alcohol dehydrogenase AdhP"/>
    <property type="match status" value="1"/>
</dbReference>
<keyword evidence="6 11" id="KW-0862">Zinc</keyword>
<geneLocation type="plasmid" evidence="14">
    <name>2</name>
</geneLocation>
<dbReference type="AlphaFoldDB" id="A0A023X7M6"/>
<organism evidence="14 16">
    <name type="scientific">Rubrobacter radiotolerans</name>
    <name type="common">Arthrobacter radiotolerans</name>
    <dbReference type="NCBI Taxonomy" id="42256"/>
    <lineage>
        <taxon>Bacteria</taxon>
        <taxon>Bacillati</taxon>
        <taxon>Actinomycetota</taxon>
        <taxon>Rubrobacteria</taxon>
        <taxon>Rubrobacterales</taxon>
        <taxon>Rubrobacteraceae</taxon>
        <taxon>Rubrobacter</taxon>
    </lineage>
</organism>
<dbReference type="GO" id="GO:0004022">
    <property type="term" value="F:alcohol dehydrogenase (NAD+) activity"/>
    <property type="evidence" value="ECO:0007669"/>
    <property type="project" value="UniProtKB-EC"/>
</dbReference>
<dbReference type="RefSeq" id="WP_084264177.1">
    <property type="nucleotide sequence ID" value="NZ_CP007516.1"/>
</dbReference>
<dbReference type="InterPro" id="IPR013149">
    <property type="entry name" value="ADH-like_C"/>
</dbReference>
<evidence type="ECO:0000313" key="14">
    <source>
        <dbReference type="EMBL" id="AHY48343.1"/>
    </source>
</evidence>
<dbReference type="PANTHER" id="PTHR42940">
    <property type="entry name" value="ALCOHOL DEHYDROGENASE 1-RELATED"/>
    <property type="match status" value="1"/>
</dbReference>
<reference evidence="14 16" key="1">
    <citation type="submission" date="2014-03" db="EMBL/GenBank/DDBJ databases">
        <title>Complete genome sequence of the Radio-Resistant Rubrobacter radiotolerans RSPS-4.</title>
        <authorList>
            <person name="Egas C.C."/>
            <person name="Barroso C.C."/>
            <person name="Froufe H.J.C."/>
            <person name="Pacheco J.J."/>
            <person name="Albuquerque L.L."/>
            <person name="da Costa M.M.S."/>
        </authorList>
    </citation>
    <scope>NUCLEOTIDE SEQUENCE [LARGE SCALE GENOMIC DNA]</scope>
    <source>
        <strain evidence="14 16">RSPS-4</strain>
        <plasmid evidence="14 16">2</plasmid>
    </source>
</reference>
<evidence type="ECO:0000256" key="4">
    <source>
        <dbReference type="ARBA" id="ARBA00016352"/>
    </source>
</evidence>
<keyword evidence="14" id="KW-0614">Plasmid</keyword>
<dbReference type="CDD" id="cd08297">
    <property type="entry name" value="CAD3"/>
    <property type="match status" value="1"/>
</dbReference>
<dbReference type="InterPro" id="IPR011032">
    <property type="entry name" value="GroES-like_sf"/>
</dbReference>
<comment type="similarity">
    <text evidence="2 11">Belongs to the zinc-containing alcohol dehydrogenase family.</text>
</comment>
<evidence type="ECO:0000256" key="2">
    <source>
        <dbReference type="ARBA" id="ARBA00008072"/>
    </source>
</evidence>
<dbReference type="Pfam" id="PF00107">
    <property type="entry name" value="ADH_zinc_N"/>
    <property type="match status" value="1"/>
</dbReference>
<evidence type="ECO:0000313" key="15">
    <source>
        <dbReference type="EMBL" id="MDX5895480.1"/>
    </source>
</evidence>
<dbReference type="HOGENOM" id="CLU_026673_20_1_11"/>
<dbReference type="NCBIfam" id="NF006940">
    <property type="entry name" value="PRK09422.1"/>
    <property type="match status" value="1"/>
</dbReference>
<dbReference type="SMART" id="SM00829">
    <property type="entry name" value="PKS_ER"/>
    <property type="match status" value="1"/>
</dbReference>
<comment type="catalytic activity">
    <reaction evidence="9">
        <text>a secondary alcohol + NAD(+) = a ketone + NADH + H(+)</text>
        <dbReference type="Rhea" id="RHEA:10740"/>
        <dbReference type="ChEBI" id="CHEBI:15378"/>
        <dbReference type="ChEBI" id="CHEBI:17087"/>
        <dbReference type="ChEBI" id="CHEBI:35681"/>
        <dbReference type="ChEBI" id="CHEBI:57540"/>
        <dbReference type="ChEBI" id="CHEBI:57945"/>
        <dbReference type="EC" id="1.1.1.1"/>
    </reaction>
</comment>
<evidence type="ECO:0000256" key="5">
    <source>
        <dbReference type="ARBA" id="ARBA00022723"/>
    </source>
</evidence>
<dbReference type="EC" id="1.1.1.1" evidence="3"/>
<dbReference type="PATRIC" id="fig|42256.3.peg.3109"/>
<dbReference type="PROSITE" id="PS00059">
    <property type="entry name" value="ADH_ZINC"/>
    <property type="match status" value="1"/>
</dbReference>
<accession>A0A023X7M6</accession>
<evidence type="ECO:0000256" key="1">
    <source>
        <dbReference type="ARBA" id="ARBA00001947"/>
    </source>
</evidence>
<dbReference type="Proteomes" id="UP000025229">
    <property type="component" value="Plasmid 2"/>
</dbReference>
<dbReference type="Proteomes" id="UP001281130">
    <property type="component" value="Unassembled WGS sequence"/>
</dbReference>
<evidence type="ECO:0000256" key="7">
    <source>
        <dbReference type="ARBA" id="ARBA00023002"/>
    </source>
</evidence>
<name>A0A023X7M6_RUBRA</name>
<feature type="region of interest" description="Disordered" evidence="12">
    <location>
        <begin position="343"/>
        <end position="371"/>
    </location>
</feature>
<evidence type="ECO:0000256" key="12">
    <source>
        <dbReference type="SAM" id="MobiDB-lite"/>
    </source>
</evidence>
<dbReference type="InterPro" id="IPR020843">
    <property type="entry name" value="ER"/>
</dbReference>
<sequence>MRAAVVHGFGEPLRVEDVPRPEPGPGEVLVRVEAAGLCHTDIHAAHGDWPVKPKLPLIPGHEGVGIVEAVGPGVARNIVEGERVAIPWLGYACGACEYCASGWETLCESQLNTGYSVDGSYAEYVKAHSRYVGKVPAGVSPFEAAPLTCAGVTTYKAVKLSGARPSELVAIFGVGGLGHLALQYARVAGAEVVAVDLHDEKLALAEELGARYTVNARERDAAEEIGKLGGADAAVVTAANPRAFEQAFGSLRRGGTLVLVGLPKENRMELPIFETVLKGITVVGSIVGTRADLKEVFDLHAAGRTRVIFEKRDLASVNECFEEVEREAVDARLVFDFGEQKDVRHAPEGAAGEPADQPTGEAAEARGPIPG</sequence>
<dbReference type="Gene3D" id="3.40.50.720">
    <property type="entry name" value="NAD(P)-binding Rossmann-like Domain"/>
    <property type="match status" value="1"/>
</dbReference>
<dbReference type="GO" id="GO:0008270">
    <property type="term" value="F:zinc ion binding"/>
    <property type="evidence" value="ECO:0007669"/>
    <property type="project" value="InterPro"/>
</dbReference>
<keyword evidence="8" id="KW-0520">NAD</keyword>
<keyword evidence="7 15" id="KW-0560">Oxidoreductase</keyword>
<protein>
    <recommendedName>
        <fullName evidence="4">Alcohol dehydrogenase</fullName>
        <ecNumber evidence="3">1.1.1.1</ecNumber>
    </recommendedName>
</protein>
<comment type="cofactor">
    <cofactor evidence="1 11">
        <name>Zn(2+)</name>
        <dbReference type="ChEBI" id="CHEBI:29105"/>
    </cofactor>
</comment>
<evidence type="ECO:0000256" key="8">
    <source>
        <dbReference type="ARBA" id="ARBA00023027"/>
    </source>
</evidence>
<evidence type="ECO:0000256" key="11">
    <source>
        <dbReference type="RuleBase" id="RU361277"/>
    </source>
</evidence>
<evidence type="ECO:0000256" key="3">
    <source>
        <dbReference type="ARBA" id="ARBA00013190"/>
    </source>
</evidence>
<proteinExistence type="inferred from homology"/>
<dbReference type="FunFam" id="3.90.180.10:FF:000002">
    <property type="entry name" value="Alcohol dehydrogenase AdhP"/>
    <property type="match status" value="1"/>
</dbReference>
<gene>
    <name evidence="15" type="primary">adhP</name>
    <name evidence="14" type="ORF">RradSPS_3060</name>
    <name evidence="15" type="ORF">SIL72_15740</name>
</gene>
<evidence type="ECO:0000259" key="13">
    <source>
        <dbReference type="SMART" id="SM00829"/>
    </source>
</evidence>
<feature type="domain" description="Enoyl reductase (ER)" evidence="13">
    <location>
        <begin position="8"/>
        <end position="335"/>
    </location>
</feature>
<keyword evidence="16" id="KW-1185">Reference proteome</keyword>
<dbReference type="Pfam" id="PF08240">
    <property type="entry name" value="ADH_N"/>
    <property type="match status" value="1"/>
</dbReference>
<comment type="catalytic activity">
    <reaction evidence="10">
        <text>a primary alcohol + NAD(+) = an aldehyde + NADH + H(+)</text>
        <dbReference type="Rhea" id="RHEA:10736"/>
        <dbReference type="ChEBI" id="CHEBI:15378"/>
        <dbReference type="ChEBI" id="CHEBI:15734"/>
        <dbReference type="ChEBI" id="CHEBI:17478"/>
        <dbReference type="ChEBI" id="CHEBI:57540"/>
        <dbReference type="ChEBI" id="CHEBI:57945"/>
        <dbReference type="EC" id="1.1.1.1"/>
    </reaction>
</comment>
<evidence type="ECO:0000256" key="9">
    <source>
        <dbReference type="ARBA" id="ARBA00049164"/>
    </source>
</evidence>